<dbReference type="InterPro" id="IPR032568">
    <property type="entry name" value="DUF4926"/>
</dbReference>
<protein>
    <submittedName>
        <fullName evidence="1">DUF4926 domain-containing protein</fullName>
    </submittedName>
</protein>
<proteinExistence type="predicted"/>
<gene>
    <name evidence="1" type="ORF">E3U44_04980</name>
</gene>
<reference evidence="1 2" key="1">
    <citation type="submission" date="2019-03" db="EMBL/GenBank/DDBJ databases">
        <title>The genome sequence of Nitrosococcus wardiae strain D1FHST reveals the archetypal metabolic capacity of ammonia-oxidizing Gammaproteobacteria.</title>
        <authorList>
            <person name="Wang L."/>
            <person name="Lim C.K."/>
            <person name="Hanson T.E."/>
            <person name="Dang H."/>
            <person name="Klotz M.G."/>
        </authorList>
    </citation>
    <scope>NUCLEOTIDE SEQUENCE [LARGE SCALE GENOMIC DNA]</scope>
    <source>
        <strain evidence="1 2">D1FHS</strain>
    </source>
</reference>
<dbReference type="Proteomes" id="UP000294325">
    <property type="component" value="Chromosome"/>
</dbReference>
<dbReference type="RefSeq" id="WP_134356944.1">
    <property type="nucleotide sequence ID" value="NZ_CP038033.1"/>
</dbReference>
<dbReference type="EMBL" id="CP038033">
    <property type="protein sequence ID" value="QBQ53936.1"/>
    <property type="molecule type" value="Genomic_DNA"/>
</dbReference>
<dbReference type="OrthoDB" id="27224at2"/>
<accession>A0A4P7BZR6</accession>
<dbReference type="Pfam" id="PF16277">
    <property type="entry name" value="DUF4926"/>
    <property type="match status" value="1"/>
</dbReference>
<evidence type="ECO:0000313" key="1">
    <source>
        <dbReference type="EMBL" id="QBQ53936.1"/>
    </source>
</evidence>
<name>A0A4P7BZR6_9GAMM</name>
<organism evidence="1 2">
    <name type="scientific">Nitrosococcus wardiae</name>
    <dbReference type="NCBI Taxonomy" id="1814290"/>
    <lineage>
        <taxon>Bacteria</taxon>
        <taxon>Pseudomonadati</taxon>
        <taxon>Pseudomonadota</taxon>
        <taxon>Gammaproteobacteria</taxon>
        <taxon>Chromatiales</taxon>
        <taxon>Chromatiaceae</taxon>
        <taxon>Nitrosococcus</taxon>
    </lineage>
</organism>
<sequence length="45" mass="5124">MTIKVLDTVVLKRDMPEHYLKKDDLGAVVEIYPIGRKASPNWAVI</sequence>
<evidence type="ECO:0000313" key="2">
    <source>
        <dbReference type="Proteomes" id="UP000294325"/>
    </source>
</evidence>
<dbReference type="AlphaFoldDB" id="A0A4P7BZR6"/>
<dbReference type="KEGG" id="nwr:E3U44_04980"/>
<keyword evidence="2" id="KW-1185">Reference proteome</keyword>